<dbReference type="AlphaFoldDB" id="A0A2B4SE94"/>
<evidence type="ECO:0000256" key="1">
    <source>
        <dbReference type="ARBA" id="ARBA00022723"/>
    </source>
</evidence>
<reference evidence="6" key="1">
    <citation type="journal article" date="2017" name="bioRxiv">
        <title>Comparative analysis of the genomes of Stylophora pistillata and Acropora digitifera provides evidence for extensive differences between species of corals.</title>
        <authorList>
            <person name="Voolstra C.R."/>
            <person name="Li Y."/>
            <person name="Liew Y.J."/>
            <person name="Baumgarten S."/>
            <person name="Zoccola D."/>
            <person name="Flot J.-F."/>
            <person name="Tambutte S."/>
            <person name="Allemand D."/>
            <person name="Aranda M."/>
        </authorList>
    </citation>
    <scope>NUCLEOTIDE SEQUENCE [LARGE SCALE GENOMIC DNA]</scope>
</reference>
<dbReference type="InterPro" id="IPR001559">
    <property type="entry name" value="Phosphotriesterase"/>
</dbReference>
<protein>
    <submittedName>
        <fullName evidence="5">Phosphotriesterase-related protein</fullName>
    </submittedName>
</protein>
<dbReference type="PROSITE" id="PS01322">
    <property type="entry name" value="PHOSPHOTRIESTERASE_1"/>
    <property type="match status" value="1"/>
</dbReference>
<dbReference type="InterPro" id="IPR017947">
    <property type="entry name" value="AryldialkylPase_Zn-BS"/>
</dbReference>
<dbReference type="SUPFAM" id="SSF51556">
    <property type="entry name" value="Metallo-dependent hydrolases"/>
    <property type="match status" value="1"/>
</dbReference>
<proteinExistence type="inferred from homology"/>
<organism evidence="5 6">
    <name type="scientific">Stylophora pistillata</name>
    <name type="common">Smooth cauliflower coral</name>
    <dbReference type="NCBI Taxonomy" id="50429"/>
    <lineage>
        <taxon>Eukaryota</taxon>
        <taxon>Metazoa</taxon>
        <taxon>Cnidaria</taxon>
        <taxon>Anthozoa</taxon>
        <taxon>Hexacorallia</taxon>
        <taxon>Scleractinia</taxon>
        <taxon>Astrocoeniina</taxon>
        <taxon>Pocilloporidae</taxon>
        <taxon>Stylophora</taxon>
    </lineage>
</organism>
<dbReference type="PANTHER" id="PTHR10819:SF3">
    <property type="entry name" value="PHOSPHOTRIESTERASE-RELATED PROTEIN"/>
    <property type="match status" value="1"/>
</dbReference>
<evidence type="ECO:0000313" key="5">
    <source>
        <dbReference type="EMBL" id="PFX27409.1"/>
    </source>
</evidence>
<dbReference type="Pfam" id="PF02126">
    <property type="entry name" value="PTE"/>
    <property type="match status" value="1"/>
</dbReference>
<accession>A0A2B4SE94</accession>
<comment type="cofactor">
    <cofactor evidence="3">
        <name>a divalent metal cation</name>
        <dbReference type="ChEBI" id="CHEBI:60240"/>
    </cofactor>
    <text evidence="3">Binds 2 divalent metal cations per subunit.</text>
</comment>
<comment type="similarity">
    <text evidence="4">Belongs to the metallo-dependent hydrolases superfamily. Phosphotriesterase family.</text>
</comment>
<evidence type="ECO:0000313" key="6">
    <source>
        <dbReference type="Proteomes" id="UP000225706"/>
    </source>
</evidence>
<comment type="caution">
    <text evidence="4">Lacks conserved residue(s) required for the propagation of feature annotation.</text>
</comment>
<dbReference type="EMBL" id="LSMT01000104">
    <property type="protein sequence ID" value="PFX27409.1"/>
    <property type="molecule type" value="Genomic_DNA"/>
</dbReference>
<evidence type="ECO:0000256" key="2">
    <source>
        <dbReference type="ARBA" id="ARBA00022801"/>
    </source>
</evidence>
<sequence>MTSGQMQTVLGPIPPSALGRTLTHEHIKMDYKCCLRPPWRESDAAKLANSEFTMANLGWIQQNPYSHKLNLALGDEPFDDIVAELDYFKQEGGQSIVEVTTVGIVRDVEYLAKAASVTGLNIIAGTGYYLDSTLPAEVKSSTVEELSKTMVREITKGVGDTSIKCGVIGEIGCSWPLEPSEKRSLLAAAAAQTSTGAPLIIHPGRNESSPVEIVRILQEAGADINKTVMSHLDRTIFDREKLLELAATGIYLEYDFFGIELSYYQPNYAVDGISDAQRIQNIKFLASEGYEDKIVIAHDVHTRHRLVKYGGHGYAHIQRNAVPKMLMRGISQELVDKIQISNPKMWLTFK</sequence>
<keyword evidence="1 3" id="KW-0479">Metal-binding</keyword>
<dbReference type="PROSITE" id="PS51347">
    <property type="entry name" value="PHOSPHOTRIESTERASE_2"/>
    <property type="match status" value="1"/>
</dbReference>
<evidence type="ECO:0000256" key="4">
    <source>
        <dbReference type="PROSITE-ProRule" id="PRU00679"/>
    </source>
</evidence>
<feature type="binding site" evidence="3">
    <location>
        <position position="170"/>
    </location>
    <ligand>
        <name>a divalent metal cation</name>
        <dbReference type="ChEBI" id="CHEBI:60240"/>
        <label>1</label>
    </ligand>
</feature>
<dbReference type="CDD" id="cd00530">
    <property type="entry name" value="PTE"/>
    <property type="match status" value="1"/>
</dbReference>
<dbReference type="GO" id="GO:0008270">
    <property type="term" value="F:zinc ion binding"/>
    <property type="evidence" value="ECO:0007669"/>
    <property type="project" value="InterPro"/>
</dbReference>
<feature type="binding site" evidence="3">
    <location>
        <position position="170"/>
    </location>
    <ligand>
        <name>a divalent metal cation</name>
        <dbReference type="ChEBI" id="CHEBI:60240"/>
        <label>2</label>
    </ligand>
</feature>
<keyword evidence="2" id="KW-0378">Hydrolase</keyword>
<dbReference type="InterPro" id="IPR032466">
    <property type="entry name" value="Metal_Hydrolase"/>
</dbReference>
<name>A0A2B4SE94_STYPI</name>
<dbReference type="PANTHER" id="PTHR10819">
    <property type="entry name" value="PHOSPHOTRIESTERASE-RELATED"/>
    <property type="match status" value="1"/>
</dbReference>
<feature type="binding site" evidence="3">
    <location>
        <position position="24"/>
    </location>
    <ligand>
        <name>a divalent metal cation</name>
        <dbReference type="ChEBI" id="CHEBI:60240"/>
        <label>1</label>
    </ligand>
</feature>
<gene>
    <name evidence="5" type="ORF">AWC38_SpisGene7895</name>
</gene>
<comment type="caution">
    <text evidence="5">The sequence shown here is derived from an EMBL/GenBank/DDBJ whole genome shotgun (WGS) entry which is preliminary data.</text>
</comment>
<dbReference type="Gene3D" id="3.20.20.140">
    <property type="entry name" value="Metal-dependent hydrolases"/>
    <property type="match status" value="1"/>
</dbReference>
<dbReference type="GO" id="GO:0016788">
    <property type="term" value="F:hydrolase activity, acting on ester bonds"/>
    <property type="evidence" value="ECO:0007669"/>
    <property type="project" value="InterPro"/>
</dbReference>
<keyword evidence="6" id="KW-1185">Reference proteome</keyword>
<dbReference type="OrthoDB" id="9998343at2759"/>
<feature type="binding site" evidence="3">
    <location>
        <position position="26"/>
    </location>
    <ligand>
        <name>a divalent metal cation</name>
        <dbReference type="ChEBI" id="CHEBI:60240"/>
        <label>1</label>
    </ligand>
</feature>
<feature type="binding site" evidence="3">
    <location>
        <position position="231"/>
    </location>
    <ligand>
        <name>a divalent metal cation</name>
        <dbReference type="ChEBI" id="CHEBI:60240"/>
        <label>2</label>
    </ligand>
</feature>
<evidence type="ECO:0000256" key="3">
    <source>
        <dbReference type="PIRSR" id="PIRSR601559-52"/>
    </source>
</evidence>
<dbReference type="Proteomes" id="UP000225706">
    <property type="component" value="Unassembled WGS sequence"/>
</dbReference>
<dbReference type="STRING" id="50429.A0A2B4SE94"/>
<feature type="binding site" evidence="3">
    <location>
        <position position="299"/>
    </location>
    <ligand>
        <name>a divalent metal cation</name>
        <dbReference type="ChEBI" id="CHEBI:60240"/>
        <label>1</label>
    </ligand>
</feature>
<feature type="binding site" evidence="3">
    <location>
        <position position="202"/>
    </location>
    <ligand>
        <name>a divalent metal cation</name>
        <dbReference type="ChEBI" id="CHEBI:60240"/>
        <label>2</label>
    </ligand>
</feature>